<reference evidence="1" key="1">
    <citation type="submission" date="2023-03" db="UniProtKB">
        <authorList>
            <consortium name="EnsemblPlants"/>
        </authorList>
    </citation>
    <scope>IDENTIFICATION</scope>
</reference>
<accession>A0A9I9EF78</accession>
<dbReference type="AlphaFoldDB" id="A0A9I9EF78"/>
<dbReference type="EnsemblPlants" id="MELO3C032903.2.1">
    <property type="protein sequence ID" value="MELO3C032903.2.1"/>
    <property type="gene ID" value="MELO3C032903.2"/>
</dbReference>
<sequence length="34" mass="3714">MRSDDGVAVTGWARGTMVVVVAAAVQRRKERLLD</sequence>
<protein>
    <submittedName>
        <fullName evidence="1">Uncharacterized protein</fullName>
    </submittedName>
</protein>
<name>A0A9I9EF78_CUCME</name>
<organism evidence="1">
    <name type="scientific">Cucumis melo</name>
    <name type="common">Muskmelon</name>
    <dbReference type="NCBI Taxonomy" id="3656"/>
    <lineage>
        <taxon>Eukaryota</taxon>
        <taxon>Viridiplantae</taxon>
        <taxon>Streptophyta</taxon>
        <taxon>Embryophyta</taxon>
        <taxon>Tracheophyta</taxon>
        <taxon>Spermatophyta</taxon>
        <taxon>Magnoliopsida</taxon>
        <taxon>eudicotyledons</taxon>
        <taxon>Gunneridae</taxon>
        <taxon>Pentapetalae</taxon>
        <taxon>rosids</taxon>
        <taxon>fabids</taxon>
        <taxon>Cucurbitales</taxon>
        <taxon>Cucurbitaceae</taxon>
        <taxon>Benincaseae</taxon>
        <taxon>Cucumis</taxon>
    </lineage>
</organism>
<proteinExistence type="predicted"/>
<evidence type="ECO:0000313" key="1">
    <source>
        <dbReference type="EnsemblPlants" id="MELO3C032903.2.1"/>
    </source>
</evidence>
<dbReference type="Gramene" id="MELO3C032903.2.1">
    <property type="protein sequence ID" value="MELO3C032903.2.1"/>
    <property type="gene ID" value="MELO3C032903.2"/>
</dbReference>